<organism evidence="7">
    <name type="scientific">Solibacter usitatus (strain Ellin6076)</name>
    <dbReference type="NCBI Taxonomy" id="234267"/>
    <lineage>
        <taxon>Bacteria</taxon>
        <taxon>Pseudomonadati</taxon>
        <taxon>Acidobacteriota</taxon>
        <taxon>Terriglobia</taxon>
        <taxon>Bryobacterales</taxon>
        <taxon>Solibacteraceae</taxon>
        <taxon>Candidatus Solibacter</taxon>
    </lineage>
</organism>
<dbReference type="GO" id="GO:0090729">
    <property type="term" value="F:toxin activity"/>
    <property type="evidence" value="ECO:0007669"/>
    <property type="project" value="UniProtKB-KW"/>
</dbReference>
<comment type="function">
    <text evidence="5">Toxic component of a toxin-antitoxin (TA) system. An RNase.</text>
</comment>
<dbReference type="HOGENOM" id="CLU_128080_0_0_0"/>
<evidence type="ECO:0000313" key="7">
    <source>
        <dbReference type="EMBL" id="ABJ88594.1"/>
    </source>
</evidence>
<keyword evidence="5" id="KW-0800">Toxin</keyword>
<feature type="binding site" evidence="5">
    <location>
        <position position="104"/>
    </location>
    <ligand>
        <name>Mg(2+)</name>
        <dbReference type="ChEBI" id="CHEBI:18420"/>
    </ligand>
</feature>
<protein>
    <recommendedName>
        <fullName evidence="5">Ribonuclease VapC</fullName>
        <shortName evidence="5">RNase VapC</shortName>
        <ecNumber evidence="5">3.1.-.-</ecNumber>
    </recommendedName>
    <alternativeName>
        <fullName evidence="5">Toxin VapC</fullName>
    </alternativeName>
</protein>
<comment type="cofactor">
    <cofactor evidence="5">
        <name>Mg(2+)</name>
        <dbReference type="ChEBI" id="CHEBI:18420"/>
    </cofactor>
</comment>
<dbReference type="HAMAP" id="MF_00265">
    <property type="entry name" value="VapC_Nob1"/>
    <property type="match status" value="1"/>
</dbReference>
<keyword evidence="3 5" id="KW-0479">Metal-binding</keyword>
<keyword evidence="5" id="KW-0460">Magnesium</keyword>
<dbReference type="OrthoDB" id="13900at2"/>
<keyword evidence="2 5" id="KW-0540">Nuclease</keyword>
<evidence type="ECO:0000256" key="2">
    <source>
        <dbReference type="ARBA" id="ARBA00022722"/>
    </source>
</evidence>
<dbReference type="EMBL" id="CP000473">
    <property type="protein sequence ID" value="ABJ88594.1"/>
    <property type="molecule type" value="Genomic_DNA"/>
</dbReference>
<name>Q01P26_SOLUE</name>
<dbReference type="AlphaFoldDB" id="Q01P26"/>
<dbReference type="InterPro" id="IPR002716">
    <property type="entry name" value="PIN_dom"/>
</dbReference>
<dbReference type="CDD" id="cd18692">
    <property type="entry name" value="PIN_VapC-like"/>
    <property type="match status" value="1"/>
</dbReference>
<reference evidence="7" key="1">
    <citation type="submission" date="2006-10" db="EMBL/GenBank/DDBJ databases">
        <title>Complete sequence of Solibacter usitatus Ellin6076.</title>
        <authorList>
            <consortium name="US DOE Joint Genome Institute"/>
            <person name="Copeland A."/>
            <person name="Lucas S."/>
            <person name="Lapidus A."/>
            <person name="Barry K."/>
            <person name="Detter J.C."/>
            <person name="Glavina del Rio T."/>
            <person name="Hammon N."/>
            <person name="Israni S."/>
            <person name="Dalin E."/>
            <person name="Tice H."/>
            <person name="Pitluck S."/>
            <person name="Thompson L.S."/>
            <person name="Brettin T."/>
            <person name="Bruce D."/>
            <person name="Han C."/>
            <person name="Tapia R."/>
            <person name="Gilna P."/>
            <person name="Schmutz J."/>
            <person name="Larimer F."/>
            <person name="Land M."/>
            <person name="Hauser L."/>
            <person name="Kyrpides N."/>
            <person name="Mikhailova N."/>
            <person name="Janssen P.H."/>
            <person name="Kuske C.R."/>
            <person name="Richardson P."/>
        </authorList>
    </citation>
    <scope>NUCLEOTIDE SEQUENCE</scope>
    <source>
        <strain evidence="7">Ellin6076</strain>
    </source>
</reference>
<proteinExistence type="inferred from homology"/>
<dbReference type="eggNOG" id="COG5573">
    <property type="taxonomic scope" value="Bacteria"/>
</dbReference>
<dbReference type="EC" id="3.1.-.-" evidence="5"/>
<dbReference type="Gene3D" id="3.40.50.1010">
    <property type="entry name" value="5'-nuclease"/>
    <property type="match status" value="1"/>
</dbReference>
<feature type="domain" description="PIN" evidence="6">
    <location>
        <begin position="9"/>
        <end position="123"/>
    </location>
</feature>
<evidence type="ECO:0000256" key="5">
    <source>
        <dbReference type="HAMAP-Rule" id="MF_00265"/>
    </source>
</evidence>
<dbReference type="InParanoid" id="Q01P26"/>
<evidence type="ECO:0000256" key="1">
    <source>
        <dbReference type="ARBA" id="ARBA00022649"/>
    </source>
</evidence>
<feature type="binding site" evidence="5">
    <location>
        <position position="11"/>
    </location>
    <ligand>
        <name>Mg(2+)</name>
        <dbReference type="ChEBI" id="CHEBI:18420"/>
    </ligand>
</feature>
<evidence type="ECO:0000256" key="4">
    <source>
        <dbReference type="ARBA" id="ARBA00022801"/>
    </source>
</evidence>
<gene>
    <name evidence="5" type="primary">vapC</name>
    <name evidence="7" type="ordered locus">Acid_7695</name>
</gene>
<accession>Q01P26</accession>
<dbReference type="Pfam" id="PF01850">
    <property type="entry name" value="PIN"/>
    <property type="match status" value="1"/>
</dbReference>
<dbReference type="GO" id="GO:0000287">
    <property type="term" value="F:magnesium ion binding"/>
    <property type="evidence" value="ECO:0007669"/>
    <property type="project" value="UniProtKB-UniRule"/>
</dbReference>
<sequence>MSGHADRFFFDTNILIYWLDTAEPKKNAAARNWVAAIWESRCGNVSWQVLNELYATATHKLGTPPPAVRELVETYSLLNPVAFDLPLLHRAWHWTDHARVPYWDALILAAAESAGCKYLLSEDFQTGRQFGDLTIVNPFLTSPADFGLQ</sequence>
<dbReference type="STRING" id="234267.Acid_7695"/>
<keyword evidence="4 5" id="KW-0378">Hydrolase</keyword>
<evidence type="ECO:0000259" key="6">
    <source>
        <dbReference type="Pfam" id="PF01850"/>
    </source>
</evidence>
<dbReference type="GO" id="GO:0004540">
    <property type="term" value="F:RNA nuclease activity"/>
    <property type="evidence" value="ECO:0007669"/>
    <property type="project" value="InterPro"/>
</dbReference>
<dbReference type="KEGG" id="sus:Acid_7695"/>
<dbReference type="InterPro" id="IPR029060">
    <property type="entry name" value="PIN-like_dom_sf"/>
</dbReference>
<evidence type="ECO:0000256" key="3">
    <source>
        <dbReference type="ARBA" id="ARBA00022723"/>
    </source>
</evidence>
<dbReference type="SUPFAM" id="SSF88723">
    <property type="entry name" value="PIN domain-like"/>
    <property type="match status" value="1"/>
</dbReference>
<comment type="similarity">
    <text evidence="5">Belongs to the PINc/VapC protein family.</text>
</comment>
<dbReference type="GO" id="GO:0016787">
    <property type="term" value="F:hydrolase activity"/>
    <property type="evidence" value="ECO:0007669"/>
    <property type="project" value="UniProtKB-KW"/>
</dbReference>
<dbReference type="InterPro" id="IPR022907">
    <property type="entry name" value="VapC_family"/>
</dbReference>
<keyword evidence="1 5" id="KW-1277">Toxin-antitoxin system</keyword>